<dbReference type="InterPro" id="IPR044562">
    <property type="entry name" value="CAR1-11"/>
</dbReference>
<keyword evidence="14" id="KW-1185">Reference proteome</keyword>
<evidence type="ECO:0000256" key="10">
    <source>
        <dbReference type="ARBA" id="ARBA00023242"/>
    </source>
</evidence>
<evidence type="ECO:0000256" key="7">
    <source>
        <dbReference type="ARBA" id="ARBA00022837"/>
    </source>
</evidence>
<keyword evidence="8" id="KW-0446">Lipid-binding</keyword>
<evidence type="ECO:0000256" key="3">
    <source>
        <dbReference type="ARBA" id="ARBA00022468"/>
    </source>
</evidence>
<keyword evidence="7" id="KW-0106">Calcium</keyword>
<dbReference type="AlphaFoldDB" id="A0A022Q986"/>
<keyword evidence="5" id="KW-0938">Abscisic acid signaling pathway</keyword>
<gene>
    <name evidence="13" type="ORF">MIMGU_mgv1a023415mg</name>
</gene>
<dbReference type="GO" id="GO:0005886">
    <property type="term" value="C:plasma membrane"/>
    <property type="evidence" value="ECO:0007669"/>
    <property type="project" value="UniProtKB-SubCell"/>
</dbReference>
<feature type="domain" description="C2" evidence="12">
    <location>
        <begin position="1"/>
        <end position="98"/>
    </location>
</feature>
<keyword evidence="4" id="KW-1003">Cell membrane</keyword>
<comment type="similarity">
    <text evidence="11">Belongs to the plant CAR protein family.</text>
</comment>
<evidence type="ECO:0000256" key="9">
    <source>
        <dbReference type="ARBA" id="ARBA00023136"/>
    </source>
</evidence>
<dbReference type="GO" id="GO:0005634">
    <property type="term" value="C:nucleus"/>
    <property type="evidence" value="ECO:0007669"/>
    <property type="project" value="UniProtKB-SubCell"/>
</dbReference>
<reference evidence="13 14" key="1">
    <citation type="journal article" date="2013" name="Proc. Natl. Acad. Sci. U.S.A.">
        <title>Fine-scale variation in meiotic recombination in Mimulus inferred from population shotgun sequencing.</title>
        <authorList>
            <person name="Hellsten U."/>
            <person name="Wright K.M."/>
            <person name="Jenkins J."/>
            <person name="Shu S."/>
            <person name="Yuan Y."/>
            <person name="Wessler S.R."/>
            <person name="Schmutz J."/>
            <person name="Willis J.H."/>
            <person name="Rokhsar D.S."/>
        </authorList>
    </citation>
    <scope>NUCLEOTIDE SEQUENCE [LARGE SCALE GENOMIC DNA]</scope>
    <source>
        <strain evidence="14">cv. DUN x IM62</strain>
    </source>
</reference>
<dbReference type="InterPro" id="IPR000008">
    <property type="entry name" value="C2_dom"/>
</dbReference>
<keyword evidence="6" id="KW-0479">Metal-binding</keyword>
<dbReference type="SMART" id="SM00239">
    <property type="entry name" value="C2"/>
    <property type="match status" value="1"/>
</dbReference>
<dbReference type="Pfam" id="PF00168">
    <property type="entry name" value="C2"/>
    <property type="match status" value="1"/>
</dbReference>
<evidence type="ECO:0000256" key="11">
    <source>
        <dbReference type="ARBA" id="ARBA00024037"/>
    </source>
</evidence>
<protein>
    <recommendedName>
        <fullName evidence="12">C2 domain-containing protein</fullName>
    </recommendedName>
</protein>
<keyword evidence="9" id="KW-0472">Membrane</keyword>
<evidence type="ECO:0000256" key="1">
    <source>
        <dbReference type="ARBA" id="ARBA00004123"/>
    </source>
</evidence>
<organism evidence="13 14">
    <name type="scientific">Erythranthe guttata</name>
    <name type="common">Yellow monkey flower</name>
    <name type="synonym">Mimulus guttatus</name>
    <dbReference type="NCBI Taxonomy" id="4155"/>
    <lineage>
        <taxon>Eukaryota</taxon>
        <taxon>Viridiplantae</taxon>
        <taxon>Streptophyta</taxon>
        <taxon>Embryophyta</taxon>
        <taxon>Tracheophyta</taxon>
        <taxon>Spermatophyta</taxon>
        <taxon>Magnoliopsida</taxon>
        <taxon>eudicotyledons</taxon>
        <taxon>Gunneridae</taxon>
        <taxon>Pentapetalae</taxon>
        <taxon>asterids</taxon>
        <taxon>lamiids</taxon>
        <taxon>Lamiales</taxon>
        <taxon>Phrymaceae</taxon>
        <taxon>Erythranthe</taxon>
    </lineage>
</organism>
<dbReference type="EMBL" id="KI632139">
    <property type="protein sequence ID" value="EYU24179.1"/>
    <property type="molecule type" value="Genomic_DNA"/>
</dbReference>
<dbReference type="PANTHER" id="PTHR45933">
    <property type="entry name" value="PROTEIN C2-DOMAIN ABA-RELATED 4"/>
    <property type="match status" value="1"/>
</dbReference>
<accession>A0A022Q986</accession>
<evidence type="ECO:0000256" key="2">
    <source>
        <dbReference type="ARBA" id="ARBA00004236"/>
    </source>
</evidence>
<comment type="subcellular location">
    <subcellularLocation>
        <location evidence="2">Cell membrane</location>
    </subcellularLocation>
    <subcellularLocation>
        <location evidence="1">Nucleus</location>
    </subcellularLocation>
</comment>
<dbReference type="Proteomes" id="UP000030748">
    <property type="component" value="Unassembled WGS sequence"/>
</dbReference>
<keyword evidence="3" id="KW-0343">GTPase activation</keyword>
<proteinExistence type="inferred from homology"/>
<evidence type="ECO:0000256" key="6">
    <source>
        <dbReference type="ARBA" id="ARBA00022723"/>
    </source>
</evidence>
<dbReference type="GO" id="GO:0008289">
    <property type="term" value="F:lipid binding"/>
    <property type="evidence" value="ECO:0007669"/>
    <property type="project" value="UniProtKB-KW"/>
</dbReference>
<evidence type="ECO:0000259" key="12">
    <source>
        <dbReference type="PROSITE" id="PS50004"/>
    </source>
</evidence>
<dbReference type="GO" id="GO:0046872">
    <property type="term" value="F:metal ion binding"/>
    <property type="evidence" value="ECO:0007669"/>
    <property type="project" value="UniProtKB-KW"/>
</dbReference>
<dbReference type="PROSITE" id="PS50004">
    <property type="entry name" value="C2"/>
    <property type="match status" value="1"/>
</dbReference>
<name>A0A022Q986_ERYGU</name>
<evidence type="ECO:0000313" key="14">
    <source>
        <dbReference type="Proteomes" id="UP000030748"/>
    </source>
</evidence>
<evidence type="ECO:0000256" key="8">
    <source>
        <dbReference type="ARBA" id="ARBA00023121"/>
    </source>
</evidence>
<sequence length="167" mass="18873">LRIWVKRGINLVVGNDGHIGDPYVVITSSKQSVKTRVVTKDINPEWDEKLGIRVANHSHSISLTVHDRTKFKFDDKLGEANLDIRPFVEAVKLNPNGLPNGSISARVLPSISNCLNEESSVFWENGTVKQDMCQRLKNVESGEIELQLEWINKFKPRRARNTTQAVD</sequence>
<dbReference type="eggNOG" id="KOG1030">
    <property type="taxonomic scope" value="Eukaryota"/>
</dbReference>
<dbReference type="Gene3D" id="2.60.40.150">
    <property type="entry name" value="C2 domain"/>
    <property type="match status" value="1"/>
</dbReference>
<dbReference type="GO" id="GO:0009738">
    <property type="term" value="P:abscisic acid-activated signaling pathway"/>
    <property type="evidence" value="ECO:0007669"/>
    <property type="project" value="UniProtKB-KW"/>
</dbReference>
<feature type="non-terminal residue" evidence="13">
    <location>
        <position position="1"/>
    </location>
</feature>
<keyword evidence="10" id="KW-0539">Nucleus</keyword>
<dbReference type="SUPFAM" id="SSF49562">
    <property type="entry name" value="C2 domain (Calcium/lipid-binding domain, CaLB)"/>
    <property type="match status" value="1"/>
</dbReference>
<evidence type="ECO:0000256" key="4">
    <source>
        <dbReference type="ARBA" id="ARBA00022475"/>
    </source>
</evidence>
<dbReference type="GO" id="GO:0005096">
    <property type="term" value="F:GTPase activator activity"/>
    <property type="evidence" value="ECO:0007669"/>
    <property type="project" value="UniProtKB-KW"/>
</dbReference>
<dbReference type="InterPro" id="IPR035892">
    <property type="entry name" value="C2_domain_sf"/>
</dbReference>
<evidence type="ECO:0000313" key="13">
    <source>
        <dbReference type="EMBL" id="EYU24179.1"/>
    </source>
</evidence>
<dbReference type="PANTHER" id="PTHR45933:SF5">
    <property type="entry name" value="PROTEIN C2-DOMAIN ABA-RELATED 4"/>
    <property type="match status" value="1"/>
</dbReference>
<evidence type="ECO:0000256" key="5">
    <source>
        <dbReference type="ARBA" id="ARBA00022682"/>
    </source>
</evidence>